<dbReference type="InterPro" id="IPR052723">
    <property type="entry name" value="Acyl-CoA_thioesterase_PaaI"/>
</dbReference>
<dbReference type="EC" id="3.1.2.-" evidence="3"/>
<dbReference type="PANTHER" id="PTHR42856:SF1">
    <property type="entry name" value="ACYL-COENZYME A THIOESTERASE PAAI"/>
    <property type="match status" value="1"/>
</dbReference>
<dbReference type="InterPro" id="IPR006683">
    <property type="entry name" value="Thioestr_dom"/>
</dbReference>
<gene>
    <name evidence="3" type="primary">paaI</name>
    <name evidence="3" type="ORF">ACFFN0_07655</name>
</gene>
<dbReference type="InterPro" id="IPR011973">
    <property type="entry name" value="PaaD"/>
</dbReference>
<dbReference type="CDD" id="cd03443">
    <property type="entry name" value="PaaI_thioesterase"/>
    <property type="match status" value="1"/>
</dbReference>
<reference evidence="3 4" key="1">
    <citation type="submission" date="2024-09" db="EMBL/GenBank/DDBJ databases">
        <authorList>
            <person name="Sun Q."/>
            <person name="Mori K."/>
        </authorList>
    </citation>
    <scope>NUCLEOTIDE SEQUENCE [LARGE SCALE GENOMIC DNA]</scope>
    <source>
        <strain evidence="3 4">JCM 12763</strain>
    </source>
</reference>
<dbReference type="GO" id="GO:0016787">
    <property type="term" value="F:hydrolase activity"/>
    <property type="evidence" value="ECO:0007669"/>
    <property type="project" value="UniProtKB-KW"/>
</dbReference>
<accession>A0ABV5V275</accession>
<feature type="domain" description="Thioesterase" evidence="2">
    <location>
        <begin position="72"/>
        <end position="142"/>
    </location>
</feature>
<protein>
    <submittedName>
        <fullName evidence="3">Hydroxyphenylacetyl-CoA thioesterase PaaI</fullName>
        <ecNumber evidence="3">3.1.2.-</ecNumber>
    </submittedName>
</protein>
<evidence type="ECO:0000259" key="2">
    <source>
        <dbReference type="Pfam" id="PF03061"/>
    </source>
</evidence>
<name>A0ABV5V275_9MICO</name>
<dbReference type="PANTHER" id="PTHR42856">
    <property type="entry name" value="ACYL-COENZYME A THIOESTERASE PAAI"/>
    <property type="match status" value="1"/>
</dbReference>
<dbReference type="RefSeq" id="WP_238330230.1">
    <property type="nucleotide sequence ID" value="NZ_JBHMAX010000015.1"/>
</dbReference>
<dbReference type="Proteomes" id="UP001589613">
    <property type="component" value="Unassembled WGS sequence"/>
</dbReference>
<dbReference type="InterPro" id="IPR003736">
    <property type="entry name" value="PAAI_dom"/>
</dbReference>
<evidence type="ECO:0000313" key="3">
    <source>
        <dbReference type="EMBL" id="MFB9731915.1"/>
    </source>
</evidence>
<keyword evidence="4" id="KW-1185">Reference proteome</keyword>
<dbReference type="InterPro" id="IPR029069">
    <property type="entry name" value="HotDog_dom_sf"/>
</dbReference>
<dbReference type="NCBIfam" id="TIGR02286">
    <property type="entry name" value="PaaD"/>
    <property type="match status" value="1"/>
</dbReference>
<evidence type="ECO:0000256" key="1">
    <source>
        <dbReference type="ARBA" id="ARBA00022801"/>
    </source>
</evidence>
<dbReference type="EMBL" id="JBHMAX010000015">
    <property type="protein sequence ID" value="MFB9731915.1"/>
    <property type="molecule type" value="Genomic_DNA"/>
</dbReference>
<dbReference type="NCBIfam" id="TIGR00369">
    <property type="entry name" value="unchar_dom_1"/>
    <property type="match status" value="1"/>
</dbReference>
<evidence type="ECO:0000313" key="4">
    <source>
        <dbReference type="Proteomes" id="UP001589613"/>
    </source>
</evidence>
<dbReference type="Gene3D" id="3.10.129.10">
    <property type="entry name" value="Hotdog Thioesterase"/>
    <property type="match status" value="1"/>
</dbReference>
<keyword evidence="1 3" id="KW-0378">Hydrolase</keyword>
<organism evidence="3 4">
    <name type="scientific">Ornithinimicrobium kibberense</name>
    <dbReference type="NCBI Taxonomy" id="282060"/>
    <lineage>
        <taxon>Bacteria</taxon>
        <taxon>Bacillati</taxon>
        <taxon>Actinomycetota</taxon>
        <taxon>Actinomycetes</taxon>
        <taxon>Micrococcales</taxon>
        <taxon>Ornithinimicrobiaceae</taxon>
        <taxon>Ornithinimicrobium</taxon>
    </lineage>
</organism>
<comment type="caution">
    <text evidence="3">The sequence shown here is derived from an EMBL/GenBank/DDBJ whole genome shotgun (WGS) entry which is preliminary data.</text>
</comment>
<proteinExistence type="predicted"/>
<dbReference type="Pfam" id="PF03061">
    <property type="entry name" value="4HBT"/>
    <property type="match status" value="1"/>
</dbReference>
<dbReference type="SUPFAM" id="SSF54637">
    <property type="entry name" value="Thioesterase/thiol ester dehydrase-isomerase"/>
    <property type="match status" value="1"/>
</dbReference>
<sequence>MSTGAPGETPGTDPSAPPDLAHVRRMWAQDRASAHLGIELLDVGVEVRDGIPLGRARARMRIRETMVNGHDIAHGGYVFALADSTFALACNATGRPTVAAGCDITYVAAGRLEDVLVAEARERVTYGRSGITDVTVVRQSDGAVLAEFRGRSRVMAGG</sequence>